<sequence length="86" mass="10094">MKSEWIANYENEEIKITNNWFTGEKLFINNELQDEQLNFITPSTMTGILTTKKGEKFSVKTNLSGFFKVRCRLFVDNKKIALKQIK</sequence>
<dbReference type="EMBL" id="CP165625">
    <property type="protein sequence ID" value="XDU96218.1"/>
    <property type="molecule type" value="Genomic_DNA"/>
</dbReference>
<organism evidence="1">
    <name type="scientific">Flavobacterium sp. WC2409</name>
    <dbReference type="NCBI Taxonomy" id="3234139"/>
    <lineage>
        <taxon>Bacteria</taxon>
        <taxon>Pseudomonadati</taxon>
        <taxon>Bacteroidota</taxon>
        <taxon>Flavobacteriia</taxon>
        <taxon>Flavobacteriales</taxon>
        <taxon>Flavobacteriaceae</taxon>
        <taxon>Flavobacterium</taxon>
    </lineage>
</organism>
<gene>
    <name evidence="1" type="ORF">AB3G34_03715</name>
</gene>
<proteinExistence type="predicted"/>
<protein>
    <submittedName>
        <fullName evidence="1">Uncharacterized protein</fullName>
    </submittedName>
</protein>
<accession>A0AB39W573</accession>
<dbReference type="AlphaFoldDB" id="A0AB39W573"/>
<evidence type="ECO:0000313" key="1">
    <source>
        <dbReference type="EMBL" id="XDU96218.1"/>
    </source>
</evidence>
<reference evidence="1" key="1">
    <citation type="submission" date="2024-07" db="EMBL/GenBank/DDBJ databases">
        <authorList>
            <person name="Biller S.J."/>
        </authorList>
    </citation>
    <scope>NUCLEOTIDE SEQUENCE</scope>
    <source>
        <strain evidence="1">WC2409</strain>
    </source>
</reference>
<dbReference type="RefSeq" id="WP_369753484.1">
    <property type="nucleotide sequence ID" value="NZ_CP165625.1"/>
</dbReference>
<name>A0AB39W573_9FLAO</name>